<proteinExistence type="predicted"/>
<evidence type="ECO:0000313" key="1">
    <source>
        <dbReference type="EMBL" id="KKL65258.1"/>
    </source>
</evidence>
<reference evidence="1" key="1">
    <citation type="journal article" date="2015" name="Nature">
        <title>Complex archaea that bridge the gap between prokaryotes and eukaryotes.</title>
        <authorList>
            <person name="Spang A."/>
            <person name="Saw J.H."/>
            <person name="Jorgensen S.L."/>
            <person name="Zaremba-Niedzwiedzka K."/>
            <person name="Martijn J."/>
            <person name="Lind A.E."/>
            <person name="van Eijk R."/>
            <person name="Schleper C."/>
            <person name="Guy L."/>
            <person name="Ettema T.J."/>
        </authorList>
    </citation>
    <scope>NUCLEOTIDE SEQUENCE</scope>
</reference>
<dbReference type="AlphaFoldDB" id="A0A0F9DTX9"/>
<name>A0A0F9DTX9_9ZZZZ</name>
<gene>
    <name evidence="1" type="ORF">LCGC14_2156760</name>
</gene>
<organism evidence="1">
    <name type="scientific">marine sediment metagenome</name>
    <dbReference type="NCBI Taxonomy" id="412755"/>
    <lineage>
        <taxon>unclassified sequences</taxon>
        <taxon>metagenomes</taxon>
        <taxon>ecological metagenomes</taxon>
    </lineage>
</organism>
<dbReference type="EMBL" id="LAZR01027592">
    <property type="protein sequence ID" value="KKL65258.1"/>
    <property type="molecule type" value="Genomic_DNA"/>
</dbReference>
<accession>A0A0F9DTX9</accession>
<sequence length="81" mass="9749">MKEKVEEWFKLHETHIGKWSLIGRIAKDLNLETFKYGLAFWDKKYDWNNQVAEALNKLLSQEKLKVTGHGRAYKYEYVEDK</sequence>
<protein>
    <submittedName>
        <fullName evidence="1">Uncharacterized protein</fullName>
    </submittedName>
</protein>
<comment type="caution">
    <text evidence="1">The sequence shown here is derived from an EMBL/GenBank/DDBJ whole genome shotgun (WGS) entry which is preliminary data.</text>
</comment>